<feature type="domain" description="DUF4440" evidence="1">
    <location>
        <begin position="19"/>
        <end position="126"/>
    </location>
</feature>
<gene>
    <name evidence="2" type="ORF">C3B61_15085</name>
</gene>
<evidence type="ECO:0000313" key="2">
    <source>
        <dbReference type="EMBL" id="POH63000.1"/>
    </source>
</evidence>
<dbReference type="EMBL" id="PPXD01000024">
    <property type="protein sequence ID" value="POH63000.1"/>
    <property type="molecule type" value="Genomic_DNA"/>
</dbReference>
<comment type="caution">
    <text evidence="2">The sequence shown here is derived from an EMBL/GenBank/DDBJ whole genome shotgun (WGS) entry which is preliminary data.</text>
</comment>
<dbReference type="SUPFAM" id="SSF54427">
    <property type="entry name" value="NTF2-like"/>
    <property type="match status" value="1"/>
</dbReference>
<evidence type="ECO:0000259" key="1">
    <source>
        <dbReference type="Pfam" id="PF14534"/>
    </source>
</evidence>
<dbReference type="Proteomes" id="UP000237340">
    <property type="component" value="Unassembled WGS sequence"/>
</dbReference>
<evidence type="ECO:0000313" key="3">
    <source>
        <dbReference type="Proteomes" id="UP000237340"/>
    </source>
</evidence>
<proteinExistence type="predicted"/>
<protein>
    <submittedName>
        <fullName evidence="2">DUF4440 domain-containing protein</fullName>
    </submittedName>
</protein>
<dbReference type="AlphaFoldDB" id="A0A2S3ZBZ7"/>
<accession>A0A2S3ZBZ7</accession>
<sequence>MSLSNPATEDIIRSTEDIIRSIEEARLRALVAGDVEAARVHHATDFQLITPIGVALSRDEYLGAIASGQINYLSWEAGPIVVRLHGDTASIRYAATLEVVFIEQHVPKSRYWHTDTYEYLDDRWQIVWSQATQVR</sequence>
<dbReference type="Gene3D" id="3.10.450.50">
    <property type="match status" value="1"/>
</dbReference>
<keyword evidence="3" id="KW-1185">Reference proteome</keyword>
<dbReference type="InterPro" id="IPR027843">
    <property type="entry name" value="DUF4440"/>
</dbReference>
<reference evidence="2 3" key="1">
    <citation type="submission" date="2018-01" db="EMBL/GenBank/DDBJ databases">
        <title>Cryobacterium sp. nov., from glaciers in China.</title>
        <authorList>
            <person name="Liu Q."/>
            <person name="Xin Y.-H."/>
        </authorList>
    </citation>
    <scope>NUCLEOTIDE SEQUENCE [LARGE SCALE GENOMIC DNA]</scope>
    <source>
        <strain evidence="2 3">TMN-42</strain>
    </source>
</reference>
<dbReference type="Pfam" id="PF14534">
    <property type="entry name" value="DUF4440"/>
    <property type="match status" value="1"/>
</dbReference>
<dbReference type="InterPro" id="IPR032710">
    <property type="entry name" value="NTF2-like_dom_sf"/>
</dbReference>
<name>A0A2S3ZBZ7_9MICO</name>
<dbReference type="RefSeq" id="WP_103461418.1">
    <property type="nucleotide sequence ID" value="NZ_PPXD01000024.1"/>
</dbReference>
<organism evidence="2 3">
    <name type="scientific">Cryobacterium zongtaii</name>
    <dbReference type="NCBI Taxonomy" id="1259217"/>
    <lineage>
        <taxon>Bacteria</taxon>
        <taxon>Bacillati</taxon>
        <taxon>Actinomycetota</taxon>
        <taxon>Actinomycetes</taxon>
        <taxon>Micrococcales</taxon>
        <taxon>Microbacteriaceae</taxon>
        <taxon>Cryobacterium</taxon>
    </lineage>
</organism>